<feature type="region of interest" description="Disordered" evidence="6">
    <location>
        <begin position="40"/>
        <end position="90"/>
    </location>
</feature>
<keyword evidence="11" id="KW-1185">Reference proteome</keyword>
<dbReference type="EMBL" id="RQZC01000008">
    <property type="protein sequence ID" value="RRD29330.1"/>
    <property type="molecule type" value="Genomic_DNA"/>
</dbReference>
<feature type="domain" description="DUF5979" evidence="8">
    <location>
        <begin position="570"/>
        <end position="672"/>
    </location>
</feature>
<feature type="transmembrane region" description="Helical" evidence="7">
    <location>
        <begin position="837"/>
        <end position="857"/>
    </location>
</feature>
<keyword evidence="7" id="KW-1133">Transmembrane helix</keyword>
<feature type="region of interest" description="Disordered" evidence="6">
    <location>
        <begin position="676"/>
        <end position="697"/>
    </location>
</feature>
<feature type="domain" description="DUF7926" evidence="9">
    <location>
        <begin position="247"/>
        <end position="428"/>
    </location>
</feature>
<organism evidence="10 11">
    <name type="scientific">Actinomyces bowdenii</name>
    <dbReference type="NCBI Taxonomy" id="131109"/>
    <lineage>
        <taxon>Bacteria</taxon>
        <taxon>Bacillati</taxon>
        <taxon>Actinomycetota</taxon>
        <taxon>Actinomycetes</taxon>
        <taxon>Actinomycetales</taxon>
        <taxon>Actinomycetaceae</taxon>
        <taxon>Actinomyces</taxon>
    </lineage>
</organism>
<evidence type="ECO:0000256" key="7">
    <source>
        <dbReference type="SAM" id="Phobius"/>
    </source>
</evidence>
<keyword evidence="7" id="KW-0472">Membrane</keyword>
<dbReference type="RefSeq" id="WP_124933712.1">
    <property type="nucleotide sequence ID" value="NZ_RQZC01000008.1"/>
</dbReference>
<feature type="domain" description="DUF5979" evidence="8">
    <location>
        <begin position="432"/>
        <end position="561"/>
    </location>
</feature>
<evidence type="ECO:0000256" key="3">
    <source>
        <dbReference type="ARBA" id="ARBA00022525"/>
    </source>
</evidence>
<dbReference type="AlphaFoldDB" id="A0A3P1V753"/>
<feature type="domain" description="DUF5979" evidence="8">
    <location>
        <begin position="696"/>
        <end position="799"/>
    </location>
</feature>
<evidence type="ECO:0000256" key="4">
    <source>
        <dbReference type="ARBA" id="ARBA00022729"/>
    </source>
</evidence>
<evidence type="ECO:0000256" key="1">
    <source>
        <dbReference type="ARBA" id="ARBA00004191"/>
    </source>
</evidence>
<reference evidence="10 11" key="1">
    <citation type="submission" date="2018-11" db="EMBL/GenBank/DDBJ databases">
        <title>Genomes From Bacteria Associated with the Canine Oral Cavity: a Test Case for Automated Genome-Based Taxonomic Assignment.</title>
        <authorList>
            <person name="Coil D.A."/>
            <person name="Jospin G."/>
            <person name="Darling A.E."/>
            <person name="Wallis C."/>
            <person name="Davis I.J."/>
            <person name="Harris S."/>
            <person name="Eisen J.A."/>
            <person name="Holcombe L.J."/>
            <person name="O'Flynn C."/>
        </authorList>
    </citation>
    <scope>NUCLEOTIDE SEQUENCE [LARGE SCALE GENOMIC DNA]</scope>
    <source>
        <strain evidence="10 11">OH5050</strain>
    </source>
</reference>
<keyword evidence="5" id="KW-0572">Peptidoglycan-anchor</keyword>
<dbReference type="Gene3D" id="2.60.40.1280">
    <property type="match status" value="1"/>
</dbReference>
<comment type="caution">
    <text evidence="10">The sequence shown here is derived from an EMBL/GenBank/DDBJ whole genome shotgun (WGS) entry which is preliminary data.</text>
</comment>
<accession>A0A3P1V753</accession>
<protein>
    <recommendedName>
        <fullName evidence="12">Peptidase</fullName>
    </recommendedName>
</protein>
<gene>
    <name evidence="10" type="ORF">EII10_06590</name>
</gene>
<dbReference type="InterPro" id="IPR008966">
    <property type="entry name" value="Adhesion_dom_sf"/>
</dbReference>
<evidence type="ECO:0000259" key="8">
    <source>
        <dbReference type="Pfam" id="PF19407"/>
    </source>
</evidence>
<dbReference type="Proteomes" id="UP000271272">
    <property type="component" value="Unassembled WGS sequence"/>
</dbReference>
<feature type="region of interest" description="Disordered" evidence="6">
    <location>
        <begin position="802"/>
        <end position="832"/>
    </location>
</feature>
<keyword evidence="2" id="KW-0134">Cell wall</keyword>
<name>A0A3P1V753_9ACTO</name>
<comment type="subcellular location">
    <subcellularLocation>
        <location evidence="1">Secreted</location>
        <location evidence="1">Cell wall</location>
    </subcellularLocation>
</comment>
<proteinExistence type="predicted"/>
<evidence type="ECO:0000256" key="2">
    <source>
        <dbReference type="ARBA" id="ARBA00022512"/>
    </source>
</evidence>
<keyword evidence="4" id="KW-0732">Signal</keyword>
<evidence type="ECO:0000256" key="5">
    <source>
        <dbReference type="ARBA" id="ARBA00023088"/>
    </source>
</evidence>
<feature type="compositionally biased region" description="Low complexity" evidence="6">
    <location>
        <begin position="59"/>
        <end position="86"/>
    </location>
</feature>
<keyword evidence="7" id="KW-0812">Transmembrane</keyword>
<sequence length="862" mass="86839">MSRGLATGRRALLRTCARILLLVLTVVLIAGVLPAMSHAAPSEPVAPATGPIESAQPQDPSAASGTAAPAGDQATAAPTAAPGPQASQDSAPLAVDNLAISAIDETGEEIPGPLSVGSSIAALSFTWTGSAATLKAGDSFTIELPSELVHRAPGLRPFTYDLGESGPAEVGSCEITTTSMTCTFNEVLPARAAQGYTTLNGSGRIQMSAVAATSQEELVFRVNGEDTRVALPGKGGIIQGAAVYKPLGLTKGARGLTDQSTTVGWVIGFGTERLQEAYSAAGSPTAFDGSERTITLTDELGPGQAFPDPGAWSLVRTSSKDAPESERLVLDTSAAGATTTEAGAFSIEVIPGQAHEGGSSATIVLRGPFAAQTNYQVLYDAAVTTHDGKAVAGFVYENHVSVEGTSLTQRGTKSFVDSFRLDVNMEVGYGTFSVAKLLSGPASDQVDPASTFTVAVDYQLPGGATLKDYPAWQAPGTVNSTGTGGTAELEVAVGRRSVFTGSKASMALPAGTRVSLTEKAPTVAAPAGYTWGHGAFTIGGSPASELTIQDRGVTEVDLTNALEVKAMGSFSVTVKVSPQDSPFASDSFEIGYSCILPGGGVESGALEVAAGSTVNAPEIMAGARCTISESDATRARQGHTVATRITTNGAYGAGVTIAAGEMAAVVVENTYTPAGQAPPAGGASGPDGPRGPVGGFQVSKTVAGDASDRAGTVFLFDYTCTGADGGAIEGSVSVEAGTSALVNGVEEGSCTLTERGAAMPGADLHTSFMVDDEPVVGQSATFEVGQDRTRAVDVTNTYTQVEEEQAEPGAQASPTPTPAPAAAAQGPSGSSLARTGAAVLLPAGLALAALAAGTVLIRRRRA</sequence>
<dbReference type="OrthoDB" id="3263604at2"/>
<evidence type="ECO:0000256" key="6">
    <source>
        <dbReference type="SAM" id="MobiDB-lite"/>
    </source>
</evidence>
<evidence type="ECO:0000313" key="10">
    <source>
        <dbReference type="EMBL" id="RRD29330.1"/>
    </source>
</evidence>
<dbReference type="SUPFAM" id="SSF49401">
    <property type="entry name" value="Bacterial adhesins"/>
    <property type="match status" value="1"/>
</dbReference>
<dbReference type="InterPro" id="IPR046022">
    <property type="entry name" value="DUF5979"/>
</dbReference>
<dbReference type="InterPro" id="IPR057686">
    <property type="entry name" value="DUF7926"/>
</dbReference>
<evidence type="ECO:0000313" key="11">
    <source>
        <dbReference type="Proteomes" id="UP000271272"/>
    </source>
</evidence>
<dbReference type="Pfam" id="PF19407">
    <property type="entry name" value="DUF5979"/>
    <property type="match status" value="3"/>
</dbReference>
<evidence type="ECO:0008006" key="12">
    <source>
        <dbReference type="Google" id="ProtNLM"/>
    </source>
</evidence>
<dbReference type="InterPro" id="IPR011252">
    <property type="entry name" value="Fibrogen-bd_dom1"/>
</dbReference>
<feature type="compositionally biased region" description="Low complexity" evidence="6">
    <location>
        <begin position="808"/>
        <end position="832"/>
    </location>
</feature>
<keyword evidence="3" id="KW-0964">Secreted</keyword>
<evidence type="ECO:0000259" key="9">
    <source>
        <dbReference type="Pfam" id="PF25548"/>
    </source>
</evidence>
<dbReference type="Pfam" id="PF25548">
    <property type="entry name" value="DUF7926"/>
    <property type="match status" value="1"/>
</dbReference>
<dbReference type="GO" id="GO:0007155">
    <property type="term" value="P:cell adhesion"/>
    <property type="evidence" value="ECO:0007669"/>
    <property type="project" value="InterPro"/>
</dbReference>